<dbReference type="EMBL" id="KV417498">
    <property type="protein sequence ID" value="KZP29388.1"/>
    <property type="molecule type" value="Genomic_DNA"/>
</dbReference>
<evidence type="ECO:0000259" key="2">
    <source>
        <dbReference type="Pfam" id="PF22740"/>
    </source>
</evidence>
<dbReference type="Pfam" id="PF22740">
    <property type="entry name" value="PapZ_C"/>
    <property type="match status" value="1"/>
</dbReference>
<feature type="domain" description="RapZ C-terminal" evidence="2">
    <location>
        <begin position="22"/>
        <end position="63"/>
    </location>
</feature>
<gene>
    <name evidence="3" type="ORF">FIBSPDRAFT_851411</name>
</gene>
<dbReference type="InterPro" id="IPR053931">
    <property type="entry name" value="RapZ_C"/>
</dbReference>
<evidence type="ECO:0000313" key="4">
    <source>
        <dbReference type="Proteomes" id="UP000076532"/>
    </source>
</evidence>
<feature type="non-terminal residue" evidence="3">
    <location>
        <position position="1"/>
    </location>
</feature>
<feature type="compositionally biased region" description="Basic and acidic residues" evidence="1">
    <location>
        <begin position="1"/>
        <end position="16"/>
    </location>
</feature>
<keyword evidence="4" id="KW-1185">Reference proteome</keyword>
<dbReference type="AlphaFoldDB" id="A0A166SFH8"/>
<feature type="region of interest" description="Disordered" evidence="1">
    <location>
        <begin position="1"/>
        <end position="23"/>
    </location>
</feature>
<dbReference type="OrthoDB" id="10267139at2759"/>
<evidence type="ECO:0000256" key="1">
    <source>
        <dbReference type="SAM" id="MobiDB-lite"/>
    </source>
</evidence>
<organism evidence="3 4">
    <name type="scientific">Athelia psychrophila</name>
    <dbReference type="NCBI Taxonomy" id="1759441"/>
    <lineage>
        <taxon>Eukaryota</taxon>
        <taxon>Fungi</taxon>
        <taxon>Dikarya</taxon>
        <taxon>Basidiomycota</taxon>
        <taxon>Agaricomycotina</taxon>
        <taxon>Agaricomycetes</taxon>
        <taxon>Agaricomycetidae</taxon>
        <taxon>Atheliales</taxon>
        <taxon>Atheliaceae</taxon>
        <taxon>Athelia</taxon>
    </lineage>
</organism>
<accession>A0A166SFH8</accession>
<name>A0A166SFH8_9AGAM</name>
<feature type="region of interest" description="Disordered" evidence="1">
    <location>
        <begin position="56"/>
        <end position="85"/>
    </location>
</feature>
<evidence type="ECO:0000313" key="3">
    <source>
        <dbReference type="EMBL" id="KZP29388.1"/>
    </source>
</evidence>
<proteinExistence type="predicted"/>
<reference evidence="3 4" key="1">
    <citation type="journal article" date="2016" name="Mol. Biol. Evol.">
        <title>Comparative Genomics of Early-Diverging Mushroom-Forming Fungi Provides Insights into the Origins of Lignocellulose Decay Capabilities.</title>
        <authorList>
            <person name="Nagy L.G."/>
            <person name="Riley R."/>
            <person name="Tritt A."/>
            <person name="Adam C."/>
            <person name="Daum C."/>
            <person name="Floudas D."/>
            <person name="Sun H."/>
            <person name="Yadav J.S."/>
            <person name="Pangilinan J."/>
            <person name="Larsson K.H."/>
            <person name="Matsuura K."/>
            <person name="Barry K."/>
            <person name="Labutti K."/>
            <person name="Kuo R."/>
            <person name="Ohm R.A."/>
            <person name="Bhattacharya S.S."/>
            <person name="Shirouzu T."/>
            <person name="Yoshinaga Y."/>
            <person name="Martin F.M."/>
            <person name="Grigoriev I.V."/>
            <person name="Hibbett D.S."/>
        </authorList>
    </citation>
    <scope>NUCLEOTIDE SEQUENCE [LARGE SCALE GENOMIC DNA]</scope>
    <source>
        <strain evidence="3 4">CBS 109695</strain>
    </source>
</reference>
<dbReference type="Proteomes" id="UP000076532">
    <property type="component" value="Unassembled WGS sequence"/>
</dbReference>
<sequence length="85" mass="9378">AQVQRTGRESMVDSDPRTGGAQASVAVGVNCAMGRHRSVAFVEELSRRKWPREWTVVASHRDVDRPRGHGKKGRGSKHTGREVSD</sequence>
<protein>
    <recommendedName>
        <fullName evidence="2">RapZ C-terminal domain-containing protein</fullName>
    </recommendedName>
</protein>
<feature type="compositionally biased region" description="Basic residues" evidence="1">
    <location>
        <begin position="68"/>
        <end position="78"/>
    </location>
</feature>